<evidence type="ECO:0000313" key="3">
    <source>
        <dbReference type="EMBL" id="KAH3850961.1"/>
    </source>
</evidence>
<gene>
    <name evidence="3" type="ORF">DPMN_093437</name>
</gene>
<proteinExistence type="predicted"/>
<feature type="chain" id="PRO_5038459930" evidence="2">
    <location>
        <begin position="27"/>
        <end position="244"/>
    </location>
</feature>
<keyword evidence="2" id="KW-0732">Signal</keyword>
<dbReference type="Proteomes" id="UP000828390">
    <property type="component" value="Unassembled WGS sequence"/>
</dbReference>
<keyword evidence="1" id="KW-0472">Membrane</keyword>
<dbReference type="PROSITE" id="PS51257">
    <property type="entry name" value="PROKAR_LIPOPROTEIN"/>
    <property type="match status" value="1"/>
</dbReference>
<evidence type="ECO:0000256" key="1">
    <source>
        <dbReference type="SAM" id="Phobius"/>
    </source>
</evidence>
<protein>
    <submittedName>
        <fullName evidence="3">Uncharacterized protein</fullName>
    </submittedName>
</protein>
<keyword evidence="4" id="KW-1185">Reference proteome</keyword>
<keyword evidence="1" id="KW-0812">Transmembrane</keyword>
<dbReference type="AlphaFoldDB" id="A0A9D4L5R0"/>
<reference evidence="3" key="2">
    <citation type="submission" date="2020-11" db="EMBL/GenBank/DDBJ databases">
        <authorList>
            <person name="McCartney M.A."/>
            <person name="Auch B."/>
            <person name="Kono T."/>
            <person name="Mallez S."/>
            <person name="Becker A."/>
            <person name="Gohl D.M."/>
            <person name="Silverstein K.A.T."/>
            <person name="Koren S."/>
            <person name="Bechman K.B."/>
            <person name="Herman A."/>
            <person name="Abrahante J.E."/>
            <person name="Garbe J."/>
        </authorList>
    </citation>
    <scope>NUCLEOTIDE SEQUENCE</scope>
    <source>
        <strain evidence="3">Duluth1</strain>
        <tissue evidence="3">Whole animal</tissue>
    </source>
</reference>
<name>A0A9D4L5R0_DREPO</name>
<organism evidence="3 4">
    <name type="scientific">Dreissena polymorpha</name>
    <name type="common">Zebra mussel</name>
    <name type="synonym">Mytilus polymorpha</name>
    <dbReference type="NCBI Taxonomy" id="45954"/>
    <lineage>
        <taxon>Eukaryota</taxon>
        <taxon>Metazoa</taxon>
        <taxon>Spiralia</taxon>
        <taxon>Lophotrochozoa</taxon>
        <taxon>Mollusca</taxon>
        <taxon>Bivalvia</taxon>
        <taxon>Autobranchia</taxon>
        <taxon>Heteroconchia</taxon>
        <taxon>Euheterodonta</taxon>
        <taxon>Imparidentia</taxon>
        <taxon>Neoheterodontei</taxon>
        <taxon>Myida</taxon>
        <taxon>Dreissenoidea</taxon>
        <taxon>Dreissenidae</taxon>
        <taxon>Dreissena</taxon>
    </lineage>
</organism>
<sequence length="244" mass="26541">MKVSEVSLMTLSLAVLAGGCTWFTYSKCPEWDACSRPCGGGIQYRVCRSCVWEWGKTFDQGCNGFCYNGGIFWNSQCVCRAWRSGRCCEDCKHVVIDNCLPGHQECGGSPDGIRCTQCQTGYHPAGYGLGCKACGNYTVNHCLPGKTECSGSSSDVIKCLECEDGYVSDGTRCIEVTDNDKTTEHATIKNTTSVTVEDDATDYSDKVALAVTIICPIIVFFIIILIICCACKGCPWYHCCTGTK</sequence>
<feature type="transmembrane region" description="Helical" evidence="1">
    <location>
        <begin position="207"/>
        <end position="228"/>
    </location>
</feature>
<feature type="signal peptide" evidence="2">
    <location>
        <begin position="1"/>
        <end position="26"/>
    </location>
</feature>
<evidence type="ECO:0000256" key="2">
    <source>
        <dbReference type="SAM" id="SignalP"/>
    </source>
</evidence>
<keyword evidence="1" id="KW-1133">Transmembrane helix</keyword>
<accession>A0A9D4L5R0</accession>
<dbReference type="EMBL" id="JAIWYP010000003">
    <property type="protein sequence ID" value="KAH3850961.1"/>
    <property type="molecule type" value="Genomic_DNA"/>
</dbReference>
<reference evidence="3" key="1">
    <citation type="journal article" date="2019" name="bioRxiv">
        <title>The Genome of the Zebra Mussel, Dreissena polymorpha: A Resource for Invasive Species Research.</title>
        <authorList>
            <person name="McCartney M.A."/>
            <person name="Auch B."/>
            <person name="Kono T."/>
            <person name="Mallez S."/>
            <person name="Zhang Y."/>
            <person name="Obille A."/>
            <person name="Becker A."/>
            <person name="Abrahante J.E."/>
            <person name="Garbe J."/>
            <person name="Badalamenti J.P."/>
            <person name="Herman A."/>
            <person name="Mangelson H."/>
            <person name="Liachko I."/>
            <person name="Sullivan S."/>
            <person name="Sone E.D."/>
            <person name="Koren S."/>
            <person name="Silverstein K.A.T."/>
            <person name="Beckman K.B."/>
            <person name="Gohl D.M."/>
        </authorList>
    </citation>
    <scope>NUCLEOTIDE SEQUENCE</scope>
    <source>
        <strain evidence="3">Duluth1</strain>
        <tissue evidence="3">Whole animal</tissue>
    </source>
</reference>
<comment type="caution">
    <text evidence="3">The sequence shown here is derived from an EMBL/GenBank/DDBJ whole genome shotgun (WGS) entry which is preliminary data.</text>
</comment>
<evidence type="ECO:0000313" key="4">
    <source>
        <dbReference type="Proteomes" id="UP000828390"/>
    </source>
</evidence>